<accession>A0ABZ1U1R7</accession>
<dbReference type="Pfam" id="PF08659">
    <property type="entry name" value="KR"/>
    <property type="match status" value="1"/>
</dbReference>
<dbReference type="EMBL" id="CP108110">
    <property type="protein sequence ID" value="WUQ84774.1"/>
    <property type="molecule type" value="Genomic_DNA"/>
</dbReference>
<keyword evidence="1" id="KW-0596">Phosphopantetheine</keyword>
<proteinExistence type="predicted"/>
<sequence>MTLKEPITLAEALAPPVVDYPQDGSVRPVRRHVWEPVETAALPPGAAPGLRGRSIAVVGGREATAAAVAAALTAAGARAHRLAPPAEGQRGGFTEAAAALFAAAGRIDGIVDLNIEEPFDRSGPDGWEAPFRQTVAMLQACFADWITETDAVRLFYLPVTWLGGRMGFGADRVEQPLGGLWAGLAKGLPREVPNCNIRILDLTAEHSAEEIGELVSRELYRWGAFEIGHHGGRRYSLRARHAQPAPPVRALRPGDTVVMSGGGRGIGYALARSLAEEFGARVVVSGRGAVPDAAAVPALAFDEREFRRYRDERLREAVAARRVPQVRGELEKLAQERELWANLVSAREDGLRIDYVQCDITDPEQVARLVDEAGDRLAGVVHNAGVDVPVRLPGKTEQIVSLVVRVKVGGFLNLLRAVADRPPLAFFCSVGSLTGRWGGMVGQLDYGAANEALSRLGLWASQDGEQSGRVRRTPVSTVCWPTWERLGMITNYEATLRYMSAVDVREGLYHWKRELFSGGSGESTFIGDVGPAMLPSVLRGYQQDTGLPGIERLAASRYYLGEPLDFRPYAALTTEHLLTAGELPCCDDFRVGGEPALPVSLCLEYLRAAGDWVLPENGDQLRFAELRDLDVDLAELRVGPGRRTAVLTRHAEGRWAQDGGWRVAVTLEREGRRLATAELVYRAGELPPEQEVLPPTGALGAEDVAPPAPGGALGWSGHAFRLAAWQRDAVGGRLYGRAEPGRTADLLLASPAPGSALPLNQLENLLRAAWLAQAPGGSSDGQVRRLTVERLSVTPSAGEGTVLLVGTPDGRDWTGYHPVELFEPCPVVLRVTGLRHH</sequence>
<dbReference type="InterPro" id="IPR057326">
    <property type="entry name" value="KR_dom"/>
</dbReference>
<dbReference type="InterPro" id="IPR013968">
    <property type="entry name" value="PKS_KR"/>
</dbReference>
<evidence type="ECO:0000256" key="2">
    <source>
        <dbReference type="ARBA" id="ARBA00022553"/>
    </source>
</evidence>
<keyword evidence="5" id="KW-1185">Reference proteome</keyword>
<dbReference type="PANTHER" id="PTHR43775">
    <property type="entry name" value="FATTY ACID SYNTHASE"/>
    <property type="match status" value="1"/>
</dbReference>
<feature type="domain" description="Ketoreductase" evidence="3">
    <location>
        <begin position="255"/>
        <end position="486"/>
    </location>
</feature>
<protein>
    <submittedName>
        <fullName evidence="4">KR domain-containing protein</fullName>
    </submittedName>
</protein>
<dbReference type="Proteomes" id="UP001432222">
    <property type="component" value="Chromosome"/>
</dbReference>
<dbReference type="Gene3D" id="3.40.50.720">
    <property type="entry name" value="NAD(P)-binding Rossmann-like Domain"/>
    <property type="match status" value="1"/>
</dbReference>
<evidence type="ECO:0000256" key="1">
    <source>
        <dbReference type="ARBA" id="ARBA00022450"/>
    </source>
</evidence>
<keyword evidence="2" id="KW-0597">Phosphoprotein</keyword>
<dbReference type="SUPFAM" id="SSF51735">
    <property type="entry name" value="NAD(P)-binding Rossmann-fold domains"/>
    <property type="match status" value="2"/>
</dbReference>
<dbReference type="InterPro" id="IPR050091">
    <property type="entry name" value="PKS_NRPS_Biosynth_Enz"/>
</dbReference>
<evidence type="ECO:0000313" key="5">
    <source>
        <dbReference type="Proteomes" id="UP001432222"/>
    </source>
</evidence>
<evidence type="ECO:0000259" key="3">
    <source>
        <dbReference type="SMART" id="SM00822"/>
    </source>
</evidence>
<gene>
    <name evidence="4" type="ORF">OHA16_18450</name>
</gene>
<name>A0ABZ1U1R7_9ACTN</name>
<reference evidence="4" key="1">
    <citation type="submission" date="2022-10" db="EMBL/GenBank/DDBJ databases">
        <title>The complete genomes of actinobacterial strains from the NBC collection.</title>
        <authorList>
            <person name="Joergensen T.S."/>
            <person name="Alvarez Arevalo M."/>
            <person name="Sterndorff E.B."/>
            <person name="Faurdal D."/>
            <person name="Vuksanovic O."/>
            <person name="Mourched A.-S."/>
            <person name="Charusanti P."/>
            <person name="Shaw S."/>
            <person name="Blin K."/>
            <person name="Weber T."/>
        </authorList>
    </citation>
    <scope>NUCLEOTIDE SEQUENCE</scope>
    <source>
        <strain evidence="4">NBC_00222</strain>
    </source>
</reference>
<dbReference type="SMART" id="SM00822">
    <property type="entry name" value="PKS_KR"/>
    <property type="match status" value="1"/>
</dbReference>
<dbReference type="PANTHER" id="PTHR43775:SF37">
    <property type="entry name" value="SI:DKEY-61P9.11"/>
    <property type="match status" value="1"/>
</dbReference>
<dbReference type="InterPro" id="IPR036291">
    <property type="entry name" value="NAD(P)-bd_dom_sf"/>
</dbReference>
<evidence type="ECO:0000313" key="4">
    <source>
        <dbReference type="EMBL" id="WUQ84774.1"/>
    </source>
</evidence>
<organism evidence="4 5">
    <name type="scientific">Kitasatospora purpeofusca</name>
    <dbReference type="NCBI Taxonomy" id="67352"/>
    <lineage>
        <taxon>Bacteria</taxon>
        <taxon>Bacillati</taxon>
        <taxon>Actinomycetota</taxon>
        <taxon>Actinomycetes</taxon>
        <taxon>Kitasatosporales</taxon>
        <taxon>Streptomycetaceae</taxon>
        <taxon>Kitasatospora</taxon>
    </lineage>
</organism>
<dbReference type="RefSeq" id="WP_328955604.1">
    <property type="nucleotide sequence ID" value="NZ_CP108110.1"/>
</dbReference>